<sequence length="289" mass="32674">MAMLARIFFSFILVSWVFSSTIKKSIWSPSDKEELTSKVLREDSLNTGEALHKLKRQKKAVNESIDTEGAERGPGTEPELPTCLLCVCLSGSVYCEEVSPSIDRVPALPKETAYLYARFNKIKKIEVKDFSDIPTLKRIDLSGNLIQEIEDGAFSKLPLLEELSLAENRLVKIPALPAKLTSLNMNHNRIKNKGIKANVFKKLNNLSYLYLANNELESVPPFLPETLRILHFQNNNITAVSDETFCKSNTTHYIRDKLDEIRLEGNPVLLAKYPNSFTCLKNLPIGRYI</sequence>
<name>A0A8C4T8Q6_ERPCA</name>
<evidence type="ECO:0000256" key="7">
    <source>
        <dbReference type="ARBA" id="ARBA00022614"/>
    </source>
</evidence>
<keyword evidence="13" id="KW-0325">Glycoprotein</keyword>
<evidence type="ECO:0000256" key="13">
    <source>
        <dbReference type="ARBA" id="ARBA00023180"/>
    </source>
</evidence>
<evidence type="ECO:0000256" key="9">
    <source>
        <dbReference type="ARBA" id="ARBA00022737"/>
    </source>
</evidence>
<dbReference type="GO" id="GO:0060348">
    <property type="term" value="P:bone development"/>
    <property type="evidence" value="ECO:0007669"/>
    <property type="project" value="TreeGrafter"/>
</dbReference>
<evidence type="ECO:0000256" key="3">
    <source>
        <dbReference type="ARBA" id="ARBA00006912"/>
    </source>
</evidence>
<keyword evidence="17" id="KW-1185">Reference proteome</keyword>
<dbReference type="GO" id="GO:0005615">
    <property type="term" value="C:extracellular space"/>
    <property type="evidence" value="ECO:0007669"/>
    <property type="project" value="TreeGrafter"/>
</dbReference>
<dbReference type="SUPFAM" id="SSF52058">
    <property type="entry name" value="L domain-like"/>
    <property type="match status" value="1"/>
</dbReference>
<dbReference type="OrthoDB" id="7451790at2759"/>
<gene>
    <name evidence="16" type="primary">OGN</name>
    <name evidence="16" type="synonym">ogna</name>
</gene>
<evidence type="ECO:0000256" key="6">
    <source>
        <dbReference type="ARBA" id="ARBA00022530"/>
    </source>
</evidence>
<keyword evidence="5" id="KW-0964">Secreted</keyword>
<protein>
    <recommendedName>
        <fullName evidence="4">Mimecan</fullName>
    </recommendedName>
    <alternativeName>
        <fullName evidence="14">Osteoglycin</fullName>
    </alternativeName>
</protein>
<comment type="function">
    <text evidence="1">Induces bone formation in conjunction with TGF-beta-1 or TGF-beta-2.</text>
</comment>
<dbReference type="Pfam" id="PF00560">
    <property type="entry name" value="LRR_1"/>
    <property type="match status" value="1"/>
</dbReference>
<evidence type="ECO:0000256" key="12">
    <source>
        <dbReference type="ARBA" id="ARBA00023157"/>
    </source>
</evidence>
<dbReference type="GO" id="GO:0031012">
    <property type="term" value="C:extracellular matrix"/>
    <property type="evidence" value="ECO:0007669"/>
    <property type="project" value="TreeGrafter"/>
</dbReference>
<dbReference type="InterPro" id="IPR032675">
    <property type="entry name" value="LRR_dom_sf"/>
</dbReference>
<comment type="similarity">
    <text evidence="3">Belongs to the small leucine-rich proteoglycan (SLRP) family. SLRP class III subfamily.</text>
</comment>
<organism evidence="16 17">
    <name type="scientific">Erpetoichthys calabaricus</name>
    <name type="common">Rope fish</name>
    <name type="synonym">Calamoichthys calabaricus</name>
    <dbReference type="NCBI Taxonomy" id="27687"/>
    <lineage>
        <taxon>Eukaryota</taxon>
        <taxon>Metazoa</taxon>
        <taxon>Chordata</taxon>
        <taxon>Craniata</taxon>
        <taxon>Vertebrata</taxon>
        <taxon>Euteleostomi</taxon>
        <taxon>Actinopterygii</taxon>
        <taxon>Polypteriformes</taxon>
        <taxon>Polypteridae</taxon>
        <taxon>Erpetoichthys</taxon>
    </lineage>
</organism>
<reference evidence="16" key="2">
    <citation type="submission" date="2025-08" db="UniProtKB">
        <authorList>
            <consortium name="Ensembl"/>
        </authorList>
    </citation>
    <scope>IDENTIFICATION</scope>
</reference>
<dbReference type="PANTHER" id="PTHR46269">
    <property type="entry name" value="EPIPHYCAN-RELATED"/>
    <property type="match status" value="1"/>
</dbReference>
<keyword evidence="12" id="KW-1015">Disulfide bond</keyword>
<dbReference type="Proteomes" id="UP000694620">
    <property type="component" value="Chromosome 18"/>
</dbReference>
<dbReference type="AlphaFoldDB" id="A0A8C4T8Q6"/>
<evidence type="ECO:0000256" key="15">
    <source>
        <dbReference type="SAM" id="SignalP"/>
    </source>
</evidence>
<dbReference type="PANTHER" id="PTHR46269:SF1">
    <property type="entry name" value="MIMECAN"/>
    <property type="match status" value="1"/>
</dbReference>
<reference evidence="16" key="3">
    <citation type="submission" date="2025-09" db="UniProtKB">
        <authorList>
            <consortium name="Ensembl"/>
        </authorList>
    </citation>
    <scope>IDENTIFICATION</scope>
</reference>
<dbReference type="Pfam" id="PF13855">
    <property type="entry name" value="LRR_8"/>
    <property type="match status" value="1"/>
</dbReference>
<dbReference type="InterPro" id="IPR001611">
    <property type="entry name" value="Leu-rich_rpt"/>
</dbReference>
<evidence type="ECO:0000256" key="2">
    <source>
        <dbReference type="ARBA" id="ARBA00004498"/>
    </source>
</evidence>
<evidence type="ECO:0000256" key="8">
    <source>
        <dbReference type="ARBA" id="ARBA00022729"/>
    </source>
</evidence>
<dbReference type="SMART" id="SM00369">
    <property type="entry name" value="LRR_TYP"/>
    <property type="match status" value="4"/>
</dbReference>
<reference evidence="16" key="1">
    <citation type="submission" date="2021-06" db="EMBL/GenBank/DDBJ databases">
        <authorList>
            <consortium name="Wellcome Sanger Institute Data Sharing"/>
        </authorList>
    </citation>
    <scope>NUCLEOTIDE SEQUENCE [LARGE SCALE GENOMIC DNA]</scope>
</reference>
<keyword evidence="7" id="KW-0433">Leucine-rich repeat</keyword>
<evidence type="ECO:0000313" key="16">
    <source>
        <dbReference type="Ensembl" id="ENSECRP00000027960.1"/>
    </source>
</evidence>
<keyword evidence="9" id="KW-0677">Repeat</keyword>
<dbReference type="InterPro" id="IPR003591">
    <property type="entry name" value="Leu-rich_rpt_typical-subtyp"/>
</dbReference>
<evidence type="ECO:0000256" key="1">
    <source>
        <dbReference type="ARBA" id="ARBA00003759"/>
    </source>
</evidence>
<keyword evidence="8 15" id="KW-0732">Signal</keyword>
<dbReference type="Pfam" id="PF13516">
    <property type="entry name" value="LRR_6"/>
    <property type="match status" value="1"/>
</dbReference>
<evidence type="ECO:0000256" key="10">
    <source>
        <dbReference type="ARBA" id="ARBA00022974"/>
    </source>
</evidence>
<evidence type="ECO:0000313" key="17">
    <source>
        <dbReference type="Proteomes" id="UP000694620"/>
    </source>
</evidence>
<keyword evidence="6" id="KW-0272">Extracellular matrix</keyword>
<dbReference type="GO" id="GO:0008083">
    <property type="term" value="F:growth factor activity"/>
    <property type="evidence" value="ECO:0007669"/>
    <property type="project" value="UniProtKB-KW"/>
</dbReference>
<dbReference type="Gene3D" id="3.80.10.10">
    <property type="entry name" value="Ribonuclease Inhibitor"/>
    <property type="match status" value="3"/>
</dbReference>
<evidence type="ECO:0000256" key="5">
    <source>
        <dbReference type="ARBA" id="ARBA00022525"/>
    </source>
</evidence>
<keyword evidence="10" id="KW-0654">Proteoglycan</keyword>
<proteinExistence type="inferred from homology"/>
<evidence type="ECO:0000256" key="14">
    <source>
        <dbReference type="ARBA" id="ARBA00031730"/>
    </source>
</evidence>
<evidence type="ECO:0000256" key="4">
    <source>
        <dbReference type="ARBA" id="ARBA00018423"/>
    </source>
</evidence>
<feature type="chain" id="PRO_5034228025" description="Mimecan" evidence="15">
    <location>
        <begin position="20"/>
        <end position="289"/>
    </location>
</feature>
<dbReference type="Ensembl" id="ENSECRT00000028545.1">
    <property type="protein sequence ID" value="ENSECRP00000027960.1"/>
    <property type="gene ID" value="ENSECRG00000018922.1"/>
</dbReference>
<accession>A0A8C4T8Q6</accession>
<comment type="subcellular location">
    <subcellularLocation>
        <location evidence="2">Secreted</location>
        <location evidence="2">Extracellular space</location>
        <location evidence="2">Extracellular matrix</location>
    </subcellularLocation>
</comment>
<keyword evidence="11" id="KW-0339">Growth factor</keyword>
<evidence type="ECO:0000256" key="11">
    <source>
        <dbReference type="ARBA" id="ARBA00023030"/>
    </source>
</evidence>
<dbReference type="GeneTree" id="ENSGT00940000157238"/>
<dbReference type="InterPro" id="IPR043547">
    <property type="entry name" value="Mimecan/Epiphycan/Opticin"/>
</dbReference>
<dbReference type="GO" id="GO:0061975">
    <property type="term" value="P:articular cartilage development"/>
    <property type="evidence" value="ECO:0007669"/>
    <property type="project" value="TreeGrafter"/>
</dbReference>
<dbReference type="PROSITE" id="PS51450">
    <property type="entry name" value="LRR"/>
    <property type="match status" value="3"/>
</dbReference>
<dbReference type="SMART" id="SM00364">
    <property type="entry name" value="LRR_BAC"/>
    <property type="match status" value="3"/>
</dbReference>
<feature type="signal peptide" evidence="15">
    <location>
        <begin position="1"/>
        <end position="19"/>
    </location>
</feature>